<evidence type="ECO:0000256" key="2">
    <source>
        <dbReference type="ARBA" id="ARBA00022553"/>
    </source>
</evidence>
<organism evidence="6 7">
    <name type="scientific">Aspergillus leporis</name>
    <dbReference type="NCBI Taxonomy" id="41062"/>
    <lineage>
        <taxon>Eukaryota</taxon>
        <taxon>Fungi</taxon>
        <taxon>Dikarya</taxon>
        <taxon>Ascomycota</taxon>
        <taxon>Pezizomycotina</taxon>
        <taxon>Eurotiomycetes</taxon>
        <taxon>Eurotiomycetidae</taxon>
        <taxon>Eurotiales</taxon>
        <taxon>Aspergillaceae</taxon>
        <taxon>Aspergillus</taxon>
        <taxon>Aspergillus subgen. Circumdati</taxon>
    </lineage>
</organism>
<keyword evidence="4" id="KW-0511">Multifunctional enzyme</keyword>
<dbReference type="InterPro" id="IPR016039">
    <property type="entry name" value="Thiolase-like"/>
</dbReference>
<dbReference type="InterPro" id="IPR009081">
    <property type="entry name" value="PP-bd_ACP"/>
</dbReference>
<reference evidence="6 7" key="1">
    <citation type="submission" date="2019-04" db="EMBL/GenBank/DDBJ databases">
        <title>Friends and foes A comparative genomics study of 23 Aspergillus species from section Flavi.</title>
        <authorList>
            <consortium name="DOE Joint Genome Institute"/>
            <person name="Kjaerbolling I."/>
            <person name="Vesth T."/>
            <person name="Frisvad J.C."/>
            <person name="Nybo J.L."/>
            <person name="Theobald S."/>
            <person name="Kildgaard S."/>
            <person name="Isbrandt T."/>
            <person name="Kuo A."/>
            <person name="Sato A."/>
            <person name="Lyhne E.K."/>
            <person name="Kogle M.E."/>
            <person name="Wiebenga A."/>
            <person name="Kun R.S."/>
            <person name="Lubbers R.J."/>
            <person name="Makela M.R."/>
            <person name="Barry K."/>
            <person name="Chovatia M."/>
            <person name="Clum A."/>
            <person name="Daum C."/>
            <person name="Haridas S."/>
            <person name="He G."/>
            <person name="LaButti K."/>
            <person name="Lipzen A."/>
            <person name="Mondo S."/>
            <person name="Riley R."/>
            <person name="Salamov A."/>
            <person name="Simmons B.A."/>
            <person name="Magnuson J.K."/>
            <person name="Henrissat B."/>
            <person name="Mortensen U.H."/>
            <person name="Larsen T.O."/>
            <person name="Devries R.P."/>
            <person name="Grigoriev I.V."/>
            <person name="Machida M."/>
            <person name="Baker S.E."/>
            <person name="Andersen M.R."/>
        </authorList>
    </citation>
    <scope>NUCLEOTIDE SEQUENCE [LARGE SCALE GENOMIC DNA]</scope>
    <source>
        <strain evidence="6 7">CBS 151.66</strain>
    </source>
</reference>
<dbReference type="Pfam" id="PF00550">
    <property type="entry name" value="PP-binding"/>
    <property type="match status" value="1"/>
</dbReference>
<evidence type="ECO:0000313" key="6">
    <source>
        <dbReference type="EMBL" id="KAB8078603.1"/>
    </source>
</evidence>
<sequence length="424" mass="46836">MPASTVSMGAAVALSSDGKCKTFDASADGYGRGEAINAIFLKGLVPRTARNKQAAEMGTFEAQSFDDGFVDALLAVFKKFQSGQGQNADRNFEYAYHDQKAYIGRYHRTTANDLPPPSTHSRDARVLAIVVPGSLGTLFWKPVRCRALQDKTVVVDINYSELNFKSILIHSACGGIGLAAIAITAVIDIGVVEGADHLAEHLSGGQRVREAIKWYKNLHETQVSAVELALAQQYSAPDKDPLCNRSQIIVGLSPPEGSNPVHDNKAIYKDPRMKLLLPINSGRRGKEVFQAIRDEIVHRLAPLTNHGVEEICHEQPFTQLGIGSLVVTELRIWLQQTFQIEVTSSEIMSAGRINSLVNLTLKRLKRSCQERMMGWIARKAFKSMGMRWKQQKGSARLFVTRTVVLQSCIYLVNVIRSTFPQSNL</sequence>
<dbReference type="PANTHER" id="PTHR45681:SF6">
    <property type="entry name" value="POLYKETIDE SYNTHASE 37"/>
    <property type="match status" value="1"/>
</dbReference>
<evidence type="ECO:0000313" key="7">
    <source>
        <dbReference type="Proteomes" id="UP000326565"/>
    </source>
</evidence>
<dbReference type="SUPFAM" id="SSF47336">
    <property type="entry name" value="ACP-like"/>
    <property type="match status" value="1"/>
</dbReference>
<name>A0A5N5XCW7_9EURO</name>
<dbReference type="EMBL" id="ML732156">
    <property type="protein sequence ID" value="KAB8078603.1"/>
    <property type="molecule type" value="Genomic_DNA"/>
</dbReference>
<gene>
    <name evidence="6" type="ORF">BDV29DRAFT_152501</name>
</gene>
<dbReference type="Proteomes" id="UP000326565">
    <property type="component" value="Unassembled WGS sequence"/>
</dbReference>
<evidence type="ECO:0000256" key="1">
    <source>
        <dbReference type="ARBA" id="ARBA00022450"/>
    </source>
</evidence>
<dbReference type="InterPro" id="IPR020806">
    <property type="entry name" value="PKS_PP-bd"/>
</dbReference>
<dbReference type="PANTHER" id="PTHR45681">
    <property type="entry name" value="POLYKETIDE SYNTHASE 44-RELATED"/>
    <property type="match status" value="1"/>
</dbReference>
<evidence type="ECO:0000256" key="4">
    <source>
        <dbReference type="ARBA" id="ARBA00023268"/>
    </source>
</evidence>
<dbReference type="AlphaFoldDB" id="A0A5N5XCW7"/>
<dbReference type="InterPro" id="IPR036736">
    <property type="entry name" value="ACP-like_sf"/>
</dbReference>
<protein>
    <recommendedName>
        <fullName evidence="5">Carrier domain-containing protein</fullName>
    </recommendedName>
</protein>
<dbReference type="Pfam" id="PF00109">
    <property type="entry name" value="ketoacyl-synt"/>
    <property type="match status" value="1"/>
</dbReference>
<evidence type="ECO:0000259" key="5">
    <source>
        <dbReference type="PROSITE" id="PS50075"/>
    </source>
</evidence>
<dbReference type="SMART" id="SM00823">
    <property type="entry name" value="PKS_PP"/>
    <property type="match status" value="1"/>
</dbReference>
<dbReference type="GO" id="GO:0031177">
    <property type="term" value="F:phosphopantetheine binding"/>
    <property type="evidence" value="ECO:0007669"/>
    <property type="project" value="InterPro"/>
</dbReference>
<dbReference type="SUPFAM" id="SSF53901">
    <property type="entry name" value="Thiolase-like"/>
    <property type="match status" value="1"/>
</dbReference>
<dbReference type="PROSITE" id="PS50075">
    <property type="entry name" value="CARRIER"/>
    <property type="match status" value="1"/>
</dbReference>
<accession>A0A5N5XCW7</accession>
<dbReference type="Gene3D" id="1.10.1200.10">
    <property type="entry name" value="ACP-like"/>
    <property type="match status" value="1"/>
</dbReference>
<evidence type="ECO:0000256" key="3">
    <source>
        <dbReference type="ARBA" id="ARBA00022679"/>
    </source>
</evidence>
<dbReference type="Gene3D" id="3.40.47.10">
    <property type="match status" value="1"/>
</dbReference>
<dbReference type="InterPro" id="IPR014030">
    <property type="entry name" value="Ketoacyl_synth_N"/>
</dbReference>
<feature type="domain" description="Carrier" evidence="5">
    <location>
        <begin position="287"/>
        <end position="364"/>
    </location>
</feature>
<keyword evidence="7" id="KW-1185">Reference proteome</keyword>
<keyword evidence="2" id="KW-0597">Phosphoprotein</keyword>
<dbReference type="OrthoDB" id="329835at2759"/>
<dbReference type="GO" id="GO:0016746">
    <property type="term" value="F:acyltransferase activity"/>
    <property type="evidence" value="ECO:0007669"/>
    <property type="project" value="InterPro"/>
</dbReference>
<dbReference type="InterPro" id="IPR050444">
    <property type="entry name" value="Polyketide_Synthase"/>
</dbReference>
<proteinExistence type="predicted"/>
<keyword evidence="1" id="KW-0596">Phosphopantetheine</keyword>
<keyword evidence="3" id="KW-0808">Transferase</keyword>